<sequence length="446" mass="46053">MIGRRTSPKVDTQDVLPVGFDDFDLKLGDVMRGERATLGKSLLDVQRELKIKATYIAAIENADTDAFETQGFIAGYVRSYSRYLGLDPEWAFATFCREAGFQTTSALDKPGTPGTPRSAPKIAPADMAGRDPLASPRVSFAPSGSSAFTGVEPRAIGSTLVLFALIGAIGFGGWSVLKEVQRVQMTPVDSSPDVVAEVDPVAQAQRSMVQSEDDAPQFAGVAASTPDALNRLYRPEALDVPVMVARDGPIAALDPGEFQPVSQNTEVAAQMGPNPAAGAEPRSVDRLANVGPALSTADAIAAAVGEAVGQGIDGAATPRVTAEGLPEVVLLAVRPAWVRVRAADGSVLYERTMAAGDSWVVPQTEEAPTLRAGAAGAVFFAVNGQTYGPAGANGAVVDKIALASPQLTTEFAAVDPAQGGDAVEAVRVAEAALAPELPGQSGTAVD</sequence>
<dbReference type="PANTHER" id="PTHR34475:SF1">
    <property type="entry name" value="CYTOSKELETON PROTEIN RODZ"/>
    <property type="match status" value="1"/>
</dbReference>
<dbReference type="RefSeq" id="WP_311692427.1">
    <property type="nucleotide sequence ID" value="NZ_JAVRHL010000003.1"/>
</dbReference>
<dbReference type="InterPro" id="IPR025194">
    <property type="entry name" value="RodZ-like_C"/>
</dbReference>
<evidence type="ECO:0000256" key="1">
    <source>
        <dbReference type="SAM" id="Phobius"/>
    </source>
</evidence>
<proteinExistence type="predicted"/>
<dbReference type="Proteomes" id="UP001265259">
    <property type="component" value="Unassembled WGS sequence"/>
</dbReference>
<keyword evidence="1" id="KW-0812">Transmembrane</keyword>
<feature type="domain" description="Cytoskeleton protein RodZ-like C-terminal" evidence="2">
    <location>
        <begin position="330"/>
        <end position="397"/>
    </location>
</feature>
<keyword evidence="1" id="KW-1133">Transmembrane helix</keyword>
<dbReference type="PANTHER" id="PTHR34475">
    <property type="match status" value="1"/>
</dbReference>
<reference evidence="3 4" key="1">
    <citation type="submission" date="2023-09" db="EMBL/GenBank/DDBJ databases">
        <authorList>
            <person name="Rey-Velasco X."/>
        </authorList>
    </citation>
    <scope>NUCLEOTIDE SEQUENCE [LARGE SCALE GENOMIC DNA]</scope>
    <source>
        <strain evidence="3 4">F158</strain>
    </source>
</reference>
<dbReference type="EMBL" id="JAVRHL010000003">
    <property type="protein sequence ID" value="MDT0683667.1"/>
    <property type="molecule type" value="Genomic_DNA"/>
</dbReference>
<dbReference type="InterPro" id="IPR050400">
    <property type="entry name" value="Bact_Cytoskel_RodZ"/>
</dbReference>
<organism evidence="3 4">
    <name type="scientific">Tropicimonas omnivorans</name>
    <dbReference type="NCBI Taxonomy" id="3075590"/>
    <lineage>
        <taxon>Bacteria</taxon>
        <taxon>Pseudomonadati</taxon>
        <taxon>Pseudomonadota</taxon>
        <taxon>Alphaproteobacteria</taxon>
        <taxon>Rhodobacterales</taxon>
        <taxon>Roseobacteraceae</taxon>
        <taxon>Tropicimonas</taxon>
    </lineage>
</organism>
<dbReference type="InterPro" id="IPR010982">
    <property type="entry name" value="Lambda_DNA-bd_dom_sf"/>
</dbReference>
<keyword evidence="1" id="KW-0472">Membrane</keyword>
<evidence type="ECO:0000313" key="4">
    <source>
        <dbReference type="Proteomes" id="UP001265259"/>
    </source>
</evidence>
<evidence type="ECO:0000259" key="2">
    <source>
        <dbReference type="Pfam" id="PF13464"/>
    </source>
</evidence>
<gene>
    <name evidence="3" type="ORF">RM543_13320</name>
</gene>
<name>A0ABU3DKM5_9RHOB</name>
<keyword evidence="4" id="KW-1185">Reference proteome</keyword>
<evidence type="ECO:0000313" key="3">
    <source>
        <dbReference type="EMBL" id="MDT0683667.1"/>
    </source>
</evidence>
<dbReference type="Pfam" id="PF13413">
    <property type="entry name" value="HTH_25"/>
    <property type="match status" value="1"/>
</dbReference>
<dbReference type="Gene3D" id="1.10.260.40">
    <property type="entry name" value="lambda repressor-like DNA-binding domains"/>
    <property type="match status" value="1"/>
</dbReference>
<protein>
    <submittedName>
        <fullName evidence="3">DUF4115 domain-containing protein</fullName>
    </submittedName>
</protein>
<accession>A0ABU3DKM5</accession>
<feature type="transmembrane region" description="Helical" evidence="1">
    <location>
        <begin position="155"/>
        <end position="177"/>
    </location>
</feature>
<comment type="caution">
    <text evidence="3">The sequence shown here is derived from an EMBL/GenBank/DDBJ whole genome shotgun (WGS) entry which is preliminary data.</text>
</comment>
<dbReference type="Pfam" id="PF13464">
    <property type="entry name" value="RodZ_C"/>
    <property type="match status" value="1"/>
</dbReference>